<dbReference type="Gene3D" id="3.30.70.1230">
    <property type="entry name" value="Nucleotide cyclase"/>
    <property type="match status" value="1"/>
</dbReference>
<evidence type="ECO:0000313" key="1">
    <source>
        <dbReference type="EMBL" id="MBJ6373001.1"/>
    </source>
</evidence>
<accession>A0A8J7LZY7</accession>
<gene>
    <name evidence="1" type="ORF">JF290_15855</name>
</gene>
<dbReference type="InterPro" id="IPR029787">
    <property type="entry name" value="Nucleotide_cyclase"/>
</dbReference>
<dbReference type="RefSeq" id="WP_199025879.1">
    <property type="nucleotide sequence ID" value="NZ_JAELVR010000011.1"/>
</dbReference>
<dbReference type="EMBL" id="JAELVR010000011">
    <property type="protein sequence ID" value="MBJ6373001.1"/>
    <property type="molecule type" value="Genomic_DNA"/>
</dbReference>
<evidence type="ECO:0000313" key="2">
    <source>
        <dbReference type="Proteomes" id="UP000619079"/>
    </source>
</evidence>
<name>A0A8J7LZY7_9RHOB</name>
<sequence length="74" mass="7958">MSDTPAHSRRLAAIVVSDVVGYSRLVGQDEAGTVAALRDLRRDLIEPLLKQHNGRFVKLMGDGALASSPPSSMR</sequence>
<comment type="caution">
    <text evidence="1">The sequence shown here is derived from an EMBL/GenBank/DDBJ whole genome shotgun (WGS) entry which is preliminary data.</text>
</comment>
<protein>
    <submittedName>
        <fullName evidence="1">Adenylate/guanylate cyclase domain-containing protein</fullName>
    </submittedName>
</protein>
<reference evidence="1" key="1">
    <citation type="submission" date="2020-12" db="EMBL/GenBank/DDBJ databases">
        <title>Sedimentitalea sp. nov., isolated from sand in Incheon.</title>
        <authorList>
            <person name="Kim W."/>
        </authorList>
    </citation>
    <scope>NUCLEOTIDE SEQUENCE</scope>
    <source>
        <strain evidence="1">CAU 1593</strain>
    </source>
</reference>
<dbReference type="AlphaFoldDB" id="A0A8J7LZY7"/>
<organism evidence="1 2">
    <name type="scientific">Sedimentitalea arenosa</name>
    <dbReference type="NCBI Taxonomy" id="2798803"/>
    <lineage>
        <taxon>Bacteria</taxon>
        <taxon>Pseudomonadati</taxon>
        <taxon>Pseudomonadota</taxon>
        <taxon>Alphaproteobacteria</taxon>
        <taxon>Rhodobacterales</taxon>
        <taxon>Paracoccaceae</taxon>
        <taxon>Sedimentitalea</taxon>
    </lineage>
</organism>
<proteinExistence type="predicted"/>
<dbReference type="Proteomes" id="UP000619079">
    <property type="component" value="Unassembled WGS sequence"/>
</dbReference>
<dbReference type="SUPFAM" id="SSF55073">
    <property type="entry name" value="Nucleotide cyclase"/>
    <property type="match status" value="1"/>
</dbReference>
<keyword evidence="2" id="KW-1185">Reference proteome</keyword>